<keyword evidence="2" id="KW-1185">Reference proteome</keyword>
<reference evidence="1" key="1">
    <citation type="journal article" date="2023" name="Insect Mol. Biol.">
        <title>Genome sequencing provides insights into the evolution of gene families encoding plant cell wall-degrading enzymes in longhorned beetles.</title>
        <authorList>
            <person name="Shin N.R."/>
            <person name="Okamura Y."/>
            <person name="Kirsch R."/>
            <person name="Pauchet Y."/>
        </authorList>
    </citation>
    <scope>NUCLEOTIDE SEQUENCE</scope>
    <source>
        <strain evidence="1">RBIC_L_NR</strain>
    </source>
</reference>
<dbReference type="InterPro" id="IPR027417">
    <property type="entry name" value="P-loop_NTPase"/>
</dbReference>
<gene>
    <name evidence="1" type="ORF">NQ314_017935</name>
</gene>
<dbReference type="EMBL" id="JANEYF010005035">
    <property type="protein sequence ID" value="KAJ8929385.1"/>
    <property type="molecule type" value="Genomic_DNA"/>
</dbReference>
<evidence type="ECO:0008006" key="3">
    <source>
        <dbReference type="Google" id="ProtNLM"/>
    </source>
</evidence>
<protein>
    <recommendedName>
        <fullName evidence="3">DNA2/NAM7 helicase-like C-terminal domain-containing protein</fullName>
    </recommendedName>
</protein>
<name>A0AAV8WSZ7_9CUCU</name>
<evidence type="ECO:0000313" key="2">
    <source>
        <dbReference type="Proteomes" id="UP001162156"/>
    </source>
</evidence>
<organism evidence="1 2">
    <name type="scientific">Rhamnusium bicolor</name>
    <dbReference type="NCBI Taxonomy" id="1586634"/>
    <lineage>
        <taxon>Eukaryota</taxon>
        <taxon>Metazoa</taxon>
        <taxon>Ecdysozoa</taxon>
        <taxon>Arthropoda</taxon>
        <taxon>Hexapoda</taxon>
        <taxon>Insecta</taxon>
        <taxon>Pterygota</taxon>
        <taxon>Neoptera</taxon>
        <taxon>Endopterygota</taxon>
        <taxon>Coleoptera</taxon>
        <taxon>Polyphaga</taxon>
        <taxon>Cucujiformia</taxon>
        <taxon>Chrysomeloidea</taxon>
        <taxon>Cerambycidae</taxon>
        <taxon>Lepturinae</taxon>
        <taxon>Rhagiini</taxon>
        <taxon>Rhamnusium</taxon>
    </lineage>
</organism>
<evidence type="ECO:0000313" key="1">
    <source>
        <dbReference type="EMBL" id="KAJ8929385.1"/>
    </source>
</evidence>
<accession>A0AAV8WSZ7</accession>
<comment type="caution">
    <text evidence="1">The sequence shown here is derived from an EMBL/GenBank/DDBJ whole genome shotgun (WGS) entry which is preliminary data.</text>
</comment>
<proteinExistence type="predicted"/>
<sequence>MARFNVALTRAMSKLIIIGCAHVLGTDSKWSAYMELSEDLCAFFGAPYAKRTQIVMDDIVRRFGQVQMLDTQNNH</sequence>
<dbReference type="AlphaFoldDB" id="A0AAV8WSZ7"/>
<dbReference type="Proteomes" id="UP001162156">
    <property type="component" value="Unassembled WGS sequence"/>
</dbReference>
<dbReference type="Gene3D" id="3.40.50.300">
    <property type="entry name" value="P-loop containing nucleotide triphosphate hydrolases"/>
    <property type="match status" value="1"/>
</dbReference>